<evidence type="ECO:0000313" key="2">
    <source>
        <dbReference type="EMBL" id="SPJ90322.1"/>
    </source>
</evidence>
<keyword evidence="1" id="KW-0812">Transmembrane</keyword>
<keyword evidence="1" id="KW-0472">Membrane</keyword>
<feature type="transmembrane region" description="Helical" evidence="1">
    <location>
        <begin position="7"/>
        <end position="27"/>
    </location>
</feature>
<keyword evidence="1" id="KW-1133">Transmembrane helix</keyword>
<comment type="caution">
    <text evidence="2">The sequence shown here is derived from an EMBL/GenBank/DDBJ whole genome shotgun (WGS) entry which is preliminary data.</text>
</comment>
<feature type="transmembrane region" description="Helical" evidence="1">
    <location>
        <begin position="120"/>
        <end position="140"/>
    </location>
</feature>
<proteinExistence type="predicted"/>
<dbReference type="EMBL" id="ONZP01000726">
    <property type="protein sequence ID" value="SPJ90322.1"/>
    <property type="molecule type" value="Genomic_DNA"/>
</dbReference>
<dbReference type="AlphaFoldDB" id="A0AAE8SPY6"/>
<protein>
    <submittedName>
        <fullName evidence="2">Uncharacterized protein</fullName>
    </submittedName>
</protein>
<evidence type="ECO:0000256" key="1">
    <source>
        <dbReference type="SAM" id="Phobius"/>
    </source>
</evidence>
<feature type="transmembrane region" description="Helical" evidence="1">
    <location>
        <begin position="83"/>
        <end position="108"/>
    </location>
</feature>
<name>A0AAE8SPY6_9HYPO</name>
<evidence type="ECO:0000313" key="3">
    <source>
        <dbReference type="Proteomes" id="UP001187734"/>
    </source>
</evidence>
<reference evidence="2" key="1">
    <citation type="submission" date="2018-03" db="EMBL/GenBank/DDBJ databases">
        <authorList>
            <person name="Guldener U."/>
        </authorList>
    </citation>
    <scope>NUCLEOTIDE SEQUENCE</scope>
</reference>
<organism evidence="2 3">
    <name type="scientific">Fusarium torulosum</name>
    <dbReference type="NCBI Taxonomy" id="33205"/>
    <lineage>
        <taxon>Eukaryota</taxon>
        <taxon>Fungi</taxon>
        <taxon>Dikarya</taxon>
        <taxon>Ascomycota</taxon>
        <taxon>Pezizomycotina</taxon>
        <taxon>Sordariomycetes</taxon>
        <taxon>Hypocreomycetidae</taxon>
        <taxon>Hypocreales</taxon>
        <taxon>Nectriaceae</taxon>
        <taxon>Fusarium</taxon>
    </lineage>
</organism>
<gene>
    <name evidence="2" type="ORF">FTOL_13203</name>
</gene>
<keyword evidence="3" id="KW-1185">Reference proteome</keyword>
<accession>A0AAE8SPY6</accession>
<dbReference type="Proteomes" id="UP001187734">
    <property type="component" value="Unassembled WGS sequence"/>
</dbReference>
<sequence length="161" mass="18084">MDLWLAVYAYWALIILALFSVTAWIFVEEDGKIWTGPILLVEAWISMYPSLKLLTAIHGQHPRLFAWAAATDLFLTSTRHGAAYMALVITIWLILLGYGGLALLMGTFMGVADPPHTPHWYWALFFLFWIGYLSLFAHLLDVWVASIRVASFGPQGAIALD</sequence>